<gene>
    <name evidence="1" type="ORF">Q8A49_30135</name>
</gene>
<accession>A0ABU7L0I4</accession>
<comment type="caution">
    <text evidence="1">The sequence shown here is derived from an EMBL/GenBank/DDBJ whole genome shotgun (WGS) entry which is preliminary data.</text>
</comment>
<dbReference type="RefSeq" id="WP_330161583.1">
    <property type="nucleotide sequence ID" value="NZ_BAAAJA010000087.1"/>
</dbReference>
<reference evidence="1 2" key="1">
    <citation type="submission" date="2023-07" db="EMBL/GenBank/DDBJ databases">
        <authorList>
            <person name="Girao M."/>
            <person name="Carvalho M.F."/>
        </authorList>
    </citation>
    <scope>NUCLEOTIDE SEQUENCE [LARGE SCALE GENOMIC DNA]</scope>
    <source>
        <strain evidence="1 2">66/93</strain>
    </source>
</reference>
<organism evidence="1 2">
    <name type="scientific">Nocardiopsis tropica</name>
    <dbReference type="NCBI Taxonomy" id="109330"/>
    <lineage>
        <taxon>Bacteria</taxon>
        <taxon>Bacillati</taxon>
        <taxon>Actinomycetota</taxon>
        <taxon>Actinomycetes</taxon>
        <taxon>Streptosporangiales</taxon>
        <taxon>Nocardiopsidaceae</taxon>
        <taxon>Nocardiopsis</taxon>
    </lineage>
</organism>
<evidence type="ECO:0000313" key="2">
    <source>
        <dbReference type="Proteomes" id="UP001348641"/>
    </source>
</evidence>
<protein>
    <submittedName>
        <fullName evidence="1">Uncharacterized protein</fullName>
    </submittedName>
</protein>
<proteinExistence type="predicted"/>
<sequence>MRLPVGAHHAPVGLPVCEAHLTYADGTCVLDEGDPVEVWLKKHTCRWSCSCEHHTTETIQPALF</sequence>
<dbReference type="Proteomes" id="UP001348641">
    <property type="component" value="Unassembled WGS sequence"/>
</dbReference>
<dbReference type="EMBL" id="JAUUCC010000128">
    <property type="protein sequence ID" value="MEE2054764.1"/>
    <property type="molecule type" value="Genomic_DNA"/>
</dbReference>
<evidence type="ECO:0000313" key="1">
    <source>
        <dbReference type="EMBL" id="MEE2054764.1"/>
    </source>
</evidence>
<name>A0ABU7L0I4_9ACTN</name>